<comment type="caution">
    <text evidence="5">The sequence shown here is derived from an EMBL/GenBank/DDBJ whole genome shotgun (WGS) entry which is preliminary data.</text>
</comment>
<dbReference type="PANTHER" id="PTHR43280:SF28">
    <property type="entry name" value="HTH-TYPE TRANSCRIPTIONAL ACTIVATOR RHAS"/>
    <property type="match status" value="1"/>
</dbReference>
<dbReference type="OrthoDB" id="9799319at2"/>
<dbReference type="SUPFAM" id="SSF51182">
    <property type="entry name" value="RmlC-like cupins"/>
    <property type="match status" value="1"/>
</dbReference>
<dbReference type="InterPro" id="IPR018060">
    <property type="entry name" value="HTH_AraC"/>
</dbReference>
<dbReference type="Pfam" id="PF07883">
    <property type="entry name" value="Cupin_2"/>
    <property type="match status" value="1"/>
</dbReference>
<dbReference type="EC" id="2.1.1.-" evidence="5"/>
<dbReference type="InterPro" id="IPR013096">
    <property type="entry name" value="Cupin_2"/>
</dbReference>
<dbReference type="SMART" id="SM00342">
    <property type="entry name" value="HTH_ARAC"/>
    <property type="match status" value="1"/>
</dbReference>
<dbReference type="GO" id="GO:0008168">
    <property type="term" value="F:methyltransferase activity"/>
    <property type="evidence" value="ECO:0007669"/>
    <property type="project" value="UniProtKB-KW"/>
</dbReference>
<dbReference type="STRING" id="1450648.CLORY_42980"/>
<gene>
    <name evidence="5" type="primary">adaA_7</name>
    <name evidence="5" type="ORF">CLORY_42980</name>
</gene>
<keyword evidence="6" id="KW-1185">Reference proteome</keyword>
<organism evidence="5 6">
    <name type="scientific">Clostridium oryzae</name>
    <dbReference type="NCBI Taxonomy" id="1450648"/>
    <lineage>
        <taxon>Bacteria</taxon>
        <taxon>Bacillati</taxon>
        <taxon>Bacillota</taxon>
        <taxon>Clostridia</taxon>
        <taxon>Eubacteriales</taxon>
        <taxon>Clostridiaceae</taxon>
        <taxon>Clostridium</taxon>
    </lineage>
</organism>
<dbReference type="RefSeq" id="WP_079428379.1">
    <property type="nucleotide sequence ID" value="NZ_MZGV01000098.1"/>
</dbReference>
<dbReference type="PANTHER" id="PTHR43280">
    <property type="entry name" value="ARAC-FAMILY TRANSCRIPTIONAL REGULATOR"/>
    <property type="match status" value="1"/>
</dbReference>
<dbReference type="Gene3D" id="2.60.120.10">
    <property type="entry name" value="Jelly Rolls"/>
    <property type="match status" value="1"/>
</dbReference>
<feature type="domain" description="HTH araC/xylS-type" evidence="4">
    <location>
        <begin position="181"/>
        <end position="279"/>
    </location>
</feature>
<dbReference type="InterPro" id="IPR009057">
    <property type="entry name" value="Homeodomain-like_sf"/>
</dbReference>
<evidence type="ECO:0000313" key="6">
    <source>
        <dbReference type="Proteomes" id="UP000190080"/>
    </source>
</evidence>
<dbReference type="SUPFAM" id="SSF46689">
    <property type="entry name" value="Homeodomain-like"/>
    <property type="match status" value="2"/>
</dbReference>
<dbReference type="Gene3D" id="1.10.10.60">
    <property type="entry name" value="Homeodomain-like"/>
    <property type="match status" value="2"/>
</dbReference>
<dbReference type="PROSITE" id="PS00041">
    <property type="entry name" value="HTH_ARAC_FAMILY_1"/>
    <property type="match status" value="1"/>
</dbReference>
<keyword evidence="3" id="KW-0804">Transcription</keyword>
<dbReference type="PROSITE" id="PS01124">
    <property type="entry name" value="HTH_ARAC_FAMILY_2"/>
    <property type="match status" value="1"/>
</dbReference>
<evidence type="ECO:0000313" key="5">
    <source>
        <dbReference type="EMBL" id="OPJ56181.1"/>
    </source>
</evidence>
<evidence type="ECO:0000256" key="2">
    <source>
        <dbReference type="ARBA" id="ARBA00023125"/>
    </source>
</evidence>
<evidence type="ECO:0000256" key="3">
    <source>
        <dbReference type="ARBA" id="ARBA00023163"/>
    </source>
</evidence>
<dbReference type="EMBL" id="MZGV01000098">
    <property type="protein sequence ID" value="OPJ56181.1"/>
    <property type="molecule type" value="Genomic_DNA"/>
</dbReference>
<name>A0A1V4I889_9CLOT</name>
<dbReference type="GO" id="GO:0003700">
    <property type="term" value="F:DNA-binding transcription factor activity"/>
    <property type="evidence" value="ECO:0007669"/>
    <property type="project" value="InterPro"/>
</dbReference>
<keyword evidence="5" id="KW-0489">Methyltransferase</keyword>
<dbReference type="InterPro" id="IPR018062">
    <property type="entry name" value="HTH_AraC-typ_CS"/>
</dbReference>
<dbReference type="Pfam" id="PF12833">
    <property type="entry name" value="HTH_18"/>
    <property type="match status" value="1"/>
</dbReference>
<evidence type="ECO:0000259" key="4">
    <source>
        <dbReference type="PROSITE" id="PS01124"/>
    </source>
</evidence>
<evidence type="ECO:0000256" key="1">
    <source>
        <dbReference type="ARBA" id="ARBA00023015"/>
    </source>
</evidence>
<dbReference type="GO" id="GO:0032259">
    <property type="term" value="P:methylation"/>
    <property type="evidence" value="ECO:0007669"/>
    <property type="project" value="UniProtKB-KW"/>
</dbReference>
<keyword evidence="2" id="KW-0238">DNA-binding</keyword>
<dbReference type="InterPro" id="IPR011051">
    <property type="entry name" value="RmlC_Cupin_sf"/>
</dbReference>
<dbReference type="Proteomes" id="UP000190080">
    <property type="component" value="Unassembled WGS sequence"/>
</dbReference>
<proteinExistence type="predicted"/>
<protein>
    <submittedName>
        <fullName evidence="5">Bifunctional transcriptional activator/DNA repair enzyme AdaA</fullName>
        <ecNumber evidence="5">2.1.1.-</ecNumber>
    </submittedName>
</protein>
<dbReference type="InterPro" id="IPR014710">
    <property type="entry name" value="RmlC-like_jellyroll"/>
</dbReference>
<keyword evidence="1" id="KW-0805">Transcription regulation</keyword>
<dbReference type="AlphaFoldDB" id="A0A1V4I889"/>
<accession>A0A1V4I889</accession>
<reference evidence="5 6" key="1">
    <citation type="submission" date="2017-03" db="EMBL/GenBank/DDBJ databases">
        <title>Genome sequence of Clostridium oryzae DSM 28571.</title>
        <authorList>
            <person name="Poehlein A."/>
            <person name="Daniel R."/>
        </authorList>
    </citation>
    <scope>NUCLEOTIDE SEQUENCE [LARGE SCALE GENOMIC DNA]</scope>
    <source>
        <strain evidence="5 6">DSM 28571</strain>
    </source>
</reference>
<keyword evidence="5" id="KW-0808">Transferase</keyword>
<dbReference type="GO" id="GO:0043565">
    <property type="term" value="F:sequence-specific DNA binding"/>
    <property type="evidence" value="ECO:0007669"/>
    <property type="project" value="InterPro"/>
</dbReference>
<sequence length="288" mass="33399">MGAFLETRSYSPELEANIFYCFNNNFLAHYHIDVEMVYVCEGSILIGVNKETKVLNKGEMAIFSSTDIHYYDSENRSSSIVVLIFRPDIVGCPAGWPENANFASAFIDSSIMNKLDNSVKMKLRSIFYEISEEFRSERPFFEQYIKGKIIELSSLCLRHFPTCNKTLTDKPKKIPDIPKIQYIIDYIEKNYNSDLDLKTISNIANLSPYYFSRLFKKFTGLTFKKYLTIIRIDKAQKLIKSTPKSMLDISMDCGYNCVRTFNRDFKKVKGYAPTKEKWLYPMSEGSVH</sequence>